<evidence type="ECO:0000256" key="14">
    <source>
        <dbReference type="ARBA" id="ARBA00023128"/>
    </source>
</evidence>
<evidence type="ECO:0000256" key="1">
    <source>
        <dbReference type="ARBA" id="ARBA00003257"/>
    </source>
</evidence>
<dbReference type="EMBL" id="KT164629">
    <property type="protein sequence ID" value="ALO64533.1"/>
    <property type="molecule type" value="Genomic_DNA"/>
</dbReference>
<keyword evidence="13" id="KW-0830">Ubiquinone</keyword>
<feature type="transmembrane region" description="Helical" evidence="18">
    <location>
        <begin position="411"/>
        <end position="435"/>
    </location>
</feature>
<evidence type="ECO:0000256" key="6">
    <source>
        <dbReference type="ARBA" id="ARBA00022660"/>
    </source>
</evidence>
<evidence type="ECO:0000256" key="12">
    <source>
        <dbReference type="ARBA" id="ARBA00023027"/>
    </source>
</evidence>
<evidence type="ECO:0000256" key="5">
    <source>
        <dbReference type="ARBA" id="ARBA00022448"/>
    </source>
</evidence>
<feature type="transmembrane region" description="Helical" evidence="18">
    <location>
        <begin position="287"/>
        <end position="309"/>
    </location>
</feature>
<evidence type="ECO:0000256" key="7">
    <source>
        <dbReference type="ARBA" id="ARBA00022692"/>
    </source>
</evidence>
<accession>A0A0S2LSV3</accession>
<feature type="transmembrane region" description="Helical" evidence="18">
    <location>
        <begin position="55"/>
        <end position="76"/>
    </location>
</feature>
<geneLocation type="mitochondrion" evidence="21"/>
<evidence type="ECO:0000256" key="15">
    <source>
        <dbReference type="ARBA" id="ARBA00023136"/>
    </source>
</evidence>
<sequence>MIFSMMIFVFFMFLLGFTFMMIGLYMYMDLFLCVFEWTIYTFGVMNFSMVVYVDYISVIFLGVVLIISSMVLLYSVEYMSNDSTINRLKYLIVLFVVSMCLMILSPNILSILLGWDGLGLISYCLVVYYQSDIAYSSGMLTILCNRLGDIGLLMLICFGSMFGSWNLMLYNFDSFMVFFILMAMFTKSAQMPFSSWLPAAMTAPTPVSSLVHSSTLVTAGVYLMIRYNEVLINFDMQCLIFVSVFTMMMSGLIANFEFDLKKIIALSTLSQLGFMMSVMFFGLYDLAFFHLVIHAMFKSLMFLCVGGFIHSMNDNQDIRKYGGMFYIYPLKSFVMIVSLFCLCGVPFLSGFYSKDLIFEYFLSSSMNLVLMLMFYLSMIFTVSYSVRLIMWLFMDCYNFSSFSSLKESGLISVSMIILLFMSIFCGYIFSSLIYMKYFYMMMDFDKLLILKMYLYGLFMGWMFYLNNMFSYLSCVYFFSSMYFLNIFFKTCYKNLILSAYDYETWVEKGWYESLSGLSVYKMMYLTDLLMIKRLNFILIVKIYIYMYLLLMITY</sequence>
<comment type="catalytic activity">
    <reaction evidence="17">
        <text>a ubiquinone + NADH + 5 H(+)(in) = a ubiquinol + NAD(+) + 4 H(+)(out)</text>
        <dbReference type="Rhea" id="RHEA:29091"/>
        <dbReference type="Rhea" id="RHEA-COMP:9565"/>
        <dbReference type="Rhea" id="RHEA-COMP:9566"/>
        <dbReference type="ChEBI" id="CHEBI:15378"/>
        <dbReference type="ChEBI" id="CHEBI:16389"/>
        <dbReference type="ChEBI" id="CHEBI:17976"/>
        <dbReference type="ChEBI" id="CHEBI:57540"/>
        <dbReference type="ChEBI" id="CHEBI:57945"/>
        <dbReference type="EC" id="7.1.1.2"/>
    </reaction>
</comment>
<keyword evidence="8" id="KW-0999">Mitochondrion inner membrane</keyword>
<feature type="transmembrane region" description="Helical" evidence="18">
    <location>
        <begin position="207"/>
        <end position="225"/>
    </location>
</feature>
<name>A0A0S2LSV3_9HYME</name>
<dbReference type="GO" id="GO:0005743">
    <property type="term" value="C:mitochondrial inner membrane"/>
    <property type="evidence" value="ECO:0007669"/>
    <property type="project" value="UniProtKB-SubCell"/>
</dbReference>
<feature type="transmembrane region" description="Helical" evidence="18">
    <location>
        <begin position="231"/>
        <end position="256"/>
    </location>
</feature>
<keyword evidence="12" id="KW-0520">NAD</keyword>
<keyword evidence="7 18" id="KW-0812">Transmembrane</keyword>
<feature type="transmembrane region" description="Helical" evidence="18">
    <location>
        <begin position="263"/>
        <end position="281"/>
    </location>
</feature>
<dbReference type="PANTHER" id="PTHR42829:SF2">
    <property type="entry name" value="NADH-UBIQUINONE OXIDOREDUCTASE CHAIN 5"/>
    <property type="match status" value="1"/>
</dbReference>
<comment type="subcellular location">
    <subcellularLocation>
        <location evidence="2">Mitochondrion inner membrane</location>
        <topology evidence="2">Multi-pass membrane protein</topology>
    </subcellularLocation>
</comment>
<dbReference type="PANTHER" id="PTHR42829">
    <property type="entry name" value="NADH-UBIQUINONE OXIDOREDUCTASE CHAIN 5"/>
    <property type="match status" value="1"/>
</dbReference>
<keyword evidence="10" id="KW-0249">Electron transport</keyword>
<comment type="function">
    <text evidence="1">Core subunit of the mitochondrial membrane respiratory chain NADH dehydrogenase (Complex I) that is believed to belong to the minimal assembly required for catalysis. Complex I functions in the transfer of electrons from NADH to the respiratory chain. The immediate electron acceptor for the enzyme is believed to be ubiquinone.</text>
</comment>
<reference evidence="21" key="1">
    <citation type="submission" date="2015-06" db="EMBL/GenBank/DDBJ databases">
        <title>High-throughput detection of wild bee species with mitogenome skimming and resequencing (mt-S/R).</title>
        <authorList>
            <person name="Tang M."/>
            <person name="Hardman C."/>
            <person name="Ji Y."/>
            <person name="Meng G."/>
            <person name="Liu S."/>
            <person name="Tan M."/>
            <person name="Yang S."/>
            <person name="Yang C."/>
            <person name="Moss E."/>
            <person name="Nevard T."/>
            <person name="Potts S.G."/>
            <person name="Zhou X."/>
            <person name="Yu D.W."/>
        </authorList>
    </citation>
    <scope>NUCLEOTIDE SEQUENCE</scope>
</reference>
<feature type="transmembrane region" description="Helical" evidence="18">
    <location>
        <begin position="143"/>
        <end position="162"/>
    </location>
</feature>
<evidence type="ECO:0000256" key="13">
    <source>
        <dbReference type="ARBA" id="ARBA00023075"/>
    </source>
</evidence>
<feature type="transmembrane region" description="Helical" evidence="18">
    <location>
        <begin position="470"/>
        <end position="488"/>
    </location>
</feature>
<evidence type="ECO:0000256" key="16">
    <source>
        <dbReference type="ARBA" id="ARBA00031027"/>
    </source>
</evidence>
<keyword evidence="14 21" id="KW-0496">Mitochondrion</keyword>
<organism evidence="21">
    <name type="scientific">Andrena semilaevis</name>
    <dbReference type="NCBI Taxonomy" id="1542609"/>
    <lineage>
        <taxon>Eukaryota</taxon>
        <taxon>Metazoa</taxon>
        <taxon>Ecdysozoa</taxon>
        <taxon>Arthropoda</taxon>
        <taxon>Hexapoda</taxon>
        <taxon>Insecta</taxon>
        <taxon>Pterygota</taxon>
        <taxon>Neoptera</taxon>
        <taxon>Endopterygota</taxon>
        <taxon>Hymenoptera</taxon>
        <taxon>Apocrita</taxon>
        <taxon>Aculeata</taxon>
        <taxon>Apoidea</taxon>
        <taxon>Anthophila</taxon>
        <taxon>Andrenidae</taxon>
        <taxon>Andreninae</taxon>
        <taxon>Andrena</taxon>
        <taxon>Micrandrena</taxon>
    </lineage>
</organism>
<dbReference type="Pfam" id="PF06455">
    <property type="entry name" value="NADH5_C"/>
    <property type="match status" value="1"/>
</dbReference>
<feature type="domain" description="NADH:quinone oxidoreductase/Mrp antiporter transmembrane" evidence="19">
    <location>
        <begin position="105"/>
        <end position="379"/>
    </location>
</feature>
<dbReference type="GO" id="GO:0008137">
    <property type="term" value="F:NADH dehydrogenase (ubiquinone) activity"/>
    <property type="evidence" value="ECO:0007669"/>
    <property type="project" value="UniProtKB-EC"/>
</dbReference>
<gene>
    <name evidence="21" type="primary">ND5</name>
</gene>
<dbReference type="InterPro" id="IPR003945">
    <property type="entry name" value="NU5C-like"/>
</dbReference>
<dbReference type="InterPro" id="IPR010934">
    <property type="entry name" value="NADH_DH_su5_C"/>
</dbReference>
<evidence type="ECO:0000256" key="11">
    <source>
        <dbReference type="ARBA" id="ARBA00022989"/>
    </source>
</evidence>
<evidence type="ECO:0000259" key="19">
    <source>
        <dbReference type="Pfam" id="PF00361"/>
    </source>
</evidence>
<evidence type="ECO:0000256" key="2">
    <source>
        <dbReference type="ARBA" id="ARBA00004448"/>
    </source>
</evidence>
<dbReference type="AlphaFoldDB" id="A0A0S2LSV3"/>
<evidence type="ECO:0000256" key="3">
    <source>
        <dbReference type="ARBA" id="ARBA00012944"/>
    </source>
</evidence>
<dbReference type="InterPro" id="IPR001750">
    <property type="entry name" value="ND/Mrp_TM"/>
</dbReference>
<dbReference type="Pfam" id="PF00361">
    <property type="entry name" value="Proton_antipo_M"/>
    <property type="match status" value="1"/>
</dbReference>
<keyword evidence="15 18" id="KW-0472">Membrane</keyword>
<feature type="transmembrane region" description="Helical" evidence="18">
    <location>
        <begin position="88"/>
        <end position="105"/>
    </location>
</feature>
<feature type="transmembrane region" description="Helical" evidence="18">
    <location>
        <begin position="7"/>
        <end position="28"/>
    </location>
</feature>
<feature type="transmembrane region" description="Helical" evidence="18">
    <location>
        <begin position="534"/>
        <end position="552"/>
    </location>
</feature>
<dbReference type="PRINTS" id="PR01434">
    <property type="entry name" value="NADHDHGNASE5"/>
</dbReference>
<keyword evidence="5" id="KW-0813">Transport</keyword>
<evidence type="ECO:0000256" key="9">
    <source>
        <dbReference type="ARBA" id="ARBA00022967"/>
    </source>
</evidence>
<evidence type="ECO:0000256" key="8">
    <source>
        <dbReference type="ARBA" id="ARBA00022792"/>
    </source>
</evidence>
<evidence type="ECO:0000259" key="20">
    <source>
        <dbReference type="Pfam" id="PF06455"/>
    </source>
</evidence>
<feature type="transmembrane region" description="Helical" evidence="18">
    <location>
        <begin position="330"/>
        <end position="351"/>
    </location>
</feature>
<keyword evidence="11 18" id="KW-1133">Transmembrane helix</keyword>
<keyword evidence="9" id="KW-1278">Translocase</keyword>
<protein>
    <recommendedName>
        <fullName evidence="4">NADH-ubiquinone oxidoreductase chain 5</fullName>
        <ecNumber evidence="3">7.1.1.2</ecNumber>
    </recommendedName>
    <alternativeName>
        <fullName evidence="16">NADH dehydrogenase subunit 5</fullName>
    </alternativeName>
</protein>
<keyword evidence="6" id="KW-0679">Respiratory chain</keyword>
<dbReference type="GO" id="GO:0003954">
    <property type="term" value="F:NADH dehydrogenase activity"/>
    <property type="evidence" value="ECO:0007669"/>
    <property type="project" value="TreeGrafter"/>
</dbReference>
<evidence type="ECO:0000256" key="10">
    <source>
        <dbReference type="ARBA" id="ARBA00022982"/>
    </source>
</evidence>
<feature type="transmembrane region" description="Helical" evidence="18">
    <location>
        <begin position="168"/>
        <end position="186"/>
    </location>
</feature>
<evidence type="ECO:0000256" key="17">
    <source>
        <dbReference type="ARBA" id="ARBA00049551"/>
    </source>
</evidence>
<evidence type="ECO:0000256" key="18">
    <source>
        <dbReference type="SAM" id="Phobius"/>
    </source>
</evidence>
<feature type="domain" description="NADH dehydrogenase subunit 5 C-terminal" evidence="20">
    <location>
        <begin position="384"/>
        <end position="553"/>
    </location>
</feature>
<dbReference type="GO" id="GO:0015990">
    <property type="term" value="P:electron transport coupled proton transport"/>
    <property type="evidence" value="ECO:0007669"/>
    <property type="project" value="TreeGrafter"/>
</dbReference>
<feature type="transmembrane region" description="Helical" evidence="18">
    <location>
        <begin position="447"/>
        <end position="464"/>
    </location>
</feature>
<proteinExistence type="predicted"/>
<evidence type="ECO:0000256" key="4">
    <source>
        <dbReference type="ARBA" id="ARBA00021096"/>
    </source>
</evidence>
<dbReference type="EC" id="7.1.1.2" evidence="3"/>
<evidence type="ECO:0000313" key="21">
    <source>
        <dbReference type="EMBL" id="ALO64533.1"/>
    </source>
</evidence>
<dbReference type="GO" id="GO:0042773">
    <property type="term" value="P:ATP synthesis coupled electron transport"/>
    <property type="evidence" value="ECO:0007669"/>
    <property type="project" value="InterPro"/>
</dbReference>